<evidence type="ECO:0000313" key="9">
    <source>
        <dbReference type="EMBL" id="GLS22759.1"/>
    </source>
</evidence>
<evidence type="ECO:0000313" key="10">
    <source>
        <dbReference type="Proteomes" id="UP001156882"/>
    </source>
</evidence>
<feature type="transmembrane region" description="Helical" evidence="8">
    <location>
        <begin position="413"/>
        <end position="433"/>
    </location>
</feature>
<dbReference type="RefSeq" id="WP_284315718.1">
    <property type="nucleotide sequence ID" value="NZ_BSPC01000066.1"/>
</dbReference>
<dbReference type="PANTHER" id="PTHR48086">
    <property type="entry name" value="SODIUM/PROLINE SYMPORTER-RELATED"/>
    <property type="match status" value="1"/>
</dbReference>
<dbReference type="PANTHER" id="PTHR48086:SF8">
    <property type="entry name" value="MONOCARBOXYLIC ACID PERMEASE"/>
    <property type="match status" value="1"/>
</dbReference>
<dbReference type="Proteomes" id="UP001156882">
    <property type="component" value="Unassembled WGS sequence"/>
</dbReference>
<dbReference type="InterPro" id="IPR001734">
    <property type="entry name" value="Na/solute_symporter"/>
</dbReference>
<feature type="transmembrane region" description="Helical" evidence="8">
    <location>
        <begin position="385"/>
        <end position="407"/>
    </location>
</feature>
<evidence type="ECO:0000256" key="1">
    <source>
        <dbReference type="ARBA" id="ARBA00004141"/>
    </source>
</evidence>
<feature type="transmembrane region" description="Helical" evidence="8">
    <location>
        <begin position="473"/>
        <end position="495"/>
    </location>
</feature>
<evidence type="ECO:0000256" key="4">
    <source>
        <dbReference type="ARBA" id="ARBA00022692"/>
    </source>
</evidence>
<sequence length="515" mass="55289">MFDNLNWTAAAVFVFFFAVVTIIGFVAARWKSGDLSQLHEWGLGGRRFGAWITWFLLGGDLYTAYTVIAVPGVMYALGAYGFFAVPYTILIYPLVFLIMPKLWNVTHRNHYLTGADFIAGRYGNRWLELAVAFTGILATMPYIALQLVGMEKVIGALGFKAEGMASHAPLTIAFIILALYTYKSGLRAPAMIAFVKDIMIYIFVIAAVIVIPAKLGGYGAVFDAAKTAYDAKIATAVAAGKPAPAIGLTLAPSQIWMFISLSVGSAMALFMYPHAMTGTLSASSPDVIRRNAVTLPAYSLVLGLIALLGVMALAAGIQTADPQQAVPLLVLKMFPDWFAGFCFAAIAIGALVPAAVMSIGAANTFTRNVWKPFIEPDISPEKESYLAKLMSLIVKVGALVVIIWLPTQFALDLQLLGGVWMIQIFPAVVAGLYTRWFNGWALLIGWAVGMLVGSYLSWGPTALTPAVSIYGTTFYIGLVAVVLNFVVSVVLTMVLGSTASDETEASDYEDAAAVR</sequence>
<keyword evidence="6 8" id="KW-0472">Membrane</keyword>
<feature type="transmembrane region" description="Helical" evidence="8">
    <location>
        <begin position="74"/>
        <end position="98"/>
    </location>
</feature>
<protein>
    <submittedName>
        <fullName evidence="9">Sodium:solute symporter</fullName>
    </submittedName>
</protein>
<feature type="transmembrane region" description="Helical" evidence="8">
    <location>
        <begin position="255"/>
        <end position="272"/>
    </location>
</feature>
<comment type="subcellular location">
    <subcellularLocation>
        <location evidence="1">Membrane</location>
        <topology evidence="1">Multi-pass membrane protein</topology>
    </subcellularLocation>
</comment>
<feature type="transmembrane region" description="Helical" evidence="8">
    <location>
        <begin position="194"/>
        <end position="213"/>
    </location>
</feature>
<evidence type="ECO:0000256" key="3">
    <source>
        <dbReference type="ARBA" id="ARBA00022448"/>
    </source>
</evidence>
<organism evidence="9 10">
    <name type="scientific">Labrys miyagiensis</name>
    <dbReference type="NCBI Taxonomy" id="346912"/>
    <lineage>
        <taxon>Bacteria</taxon>
        <taxon>Pseudomonadati</taxon>
        <taxon>Pseudomonadota</taxon>
        <taxon>Alphaproteobacteria</taxon>
        <taxon>Hyphomicrobiales</taxon>
        <taxon>Xanthobacteraceae</taxon>
        <taxon>Labrys</taxon>
    </lineage>
</organism>
<dbReference type="CDD" id="cd10322">
    <property type="entry name" value="SLC5sbd"/>
    <property type="match status" value="1"/>
</dbReference>
<dbReference type="EMBL" id="BSPC01000066">
    <property type="protein sequence ID" value="GLS22759.1"/>
    <property type="molecule type" value="Genomic_DNA"/>
</dbReference>
<keyword evidence="10" id="KW-1185">Reference proteome</keyword>
<keyword evidence="5 8" id="KW-1133">Transmembrane helix</keyword>
<evidence type="ECO:0000256" key="8">
    <source>
        <dbReference type="SAM" id="Phobius"/>
    </source>
</evidence>
<evidence type="ECO:0000256" key="5">
    <source>
        <dbReference type="ARBA" id="ARBA00022989"/>
    </source>
</evidence>
<comment type="similarity">
    <text evidence="2 7">Belongs to the sodium:solute symporter (SSF) (TC 2.A.21) family.</text>
</comment>
<dbReference type="PROSITE" id="PS50283">
    <property type="entry name" value="NA_SOLUT_SYMP_3"/>
    <property type="match status" value="1"/>
</dbReference>
<comment type="caution">
    <text evidence="9">The sequence shown here is derived from an EMBL/GenBank/DDBJ whole genome shotgun (WGS) entry which is preliminary data.</text>
</comment>
<dbReference type="NCBIfam" id="NF046076">
    <property type="entry name" value="monocarbox_MctP"/>
    <property type="match status" value="1"/>
</dbReference>
<dbReference type="InterPro" id="IPR050277">
    <property type="entry name" value="Sodium:Solute_Symporter"/>
</dbReference>
<name>A0ABQ6CSP7_9HYPH</name>
<feature type="transmembrane region" description="Helical" evidence="8">
    <location>
        <begin position="440"/>
        <end position="458"/>
    </location>
</feature>
<dbReference type="Gene3D" id="1.20.1730.10">
    <property type="entry name" value="Sodium/glucose cotransporter"/>
    <property type="match status" value="1"/>
</dbReference>
<feature type="transmembrane region" description="Helical" evidence="8">
    <location>
        <begin position="6"/>
        <end position="28"/>
    </location>
</feature>
<feature type="transmembrane region" description="Helical" evidence="8">
    <location>
        <begin position="126"/>
        <end position="144"/>
    </location>
</feature>
<proteinExistence type="inferred from homology"/>
<reference evidence="10" key="1">
    <citation type="journal article" date="2019" name="Int. J. Syst. Evol. Microbiol.">
        <title>The Global Catalogue of Microorganisms (GCM) 10K type strain sequencing project: providing services to taxonomists for standard genome sequencing and annotation.</title>
        <authorList>
            <consortium name="The Broad Institute Genomics Platform"/>
            <consortium name="The Broad Institute Genome Sequencing Center for Infectious Disease"/>
            <person name="Wu L."/>
            <person name="Ma J."/>
        </authorList>
    </citation>
    <scope>NUCLEOTIDE SEQUENCE [LARGE SCALE GENOMIC DNA]</scope>
    <source>
        <strain evidence="10">NBRC 101365</strain>
    </source>
</reference>
<feature type="transmembrane region" description="Helical" evidence="8">
    <location>
        <begin position="164"/>
        <end position="182"/>
    </location>
</feature>
<feature type="transmembrane region" description="Helical" evidence="8">
    <location>
        <begin position="293"/>
        <end position="317"/>
    </location>
</feature>
<evidence type="ECO:0000256" key="7">
    <source>
        <dbReference type="RuleBase" id="RU362091"/>
    </source>
</evidence>
<keyword evidence="4 8" id="KW-0812">Transmembrane</keyword>
<accession>A0ABQ6CSP7</accession>
<evidence type="ECO:0000256" key="6">
    <source>
        <dbReference type="ARBA" id="ARBA00023136"/>
    </source>
</evidence>
<dbReference type="Pfam" id="PF00474">
    <property type="entry name" value="SSF"/>
    <property type="match status" value="1"/>
</dbReference>
<dbReference type="InterPro" id="IPR038377">
    <property type="entry name" value="Na/Glc_symporter_sf"/>
</dbReference>
<feature type="transmembrane region" description="Helical" evidence="8">
    <location>
        <begin position="337"/>
        <end position="365"/>
    </location>
</feature>
<gene>
    <name evidence="9" type="ORF">GCM10007874_57790</name>
</gene>
<feature type="transmembrane region" description="Helical" evidence="8">
    <location>
        <begin position="48"/>
        <end position="68"/>
    </location>
</feature>
<evidence type="ECO:0000256" key="2">
    <source>
        <dbReference type="ARBA" id="ARBA00006434"/>
    </source>
</evidence>
<keyword evidence="3" id="KW-0813">Transport</keyword>